<keyword evidence="2" id="KW-0540">Nuclease</keyword>
<proteinExistence type="inferred from homology"/>
<accession>A0A1M6TU85</accession>
<evidence type="ECO:0000256" key="2">
    <source>
        <dbReference type="ARBA" id="ARBA00022722"/>
    </source>
</evidence>
<keyword evidence="5" id="KW-0269">Exonuclease</keyword>
<dbReference type="InterPro" id="IPR036691">
    <property type="entry name" value="Endo/exonu/phosph_ase_sf"/>
</dbReference>
<dbReference type="GO" id="GO:0006308">
    <property type="term" value="P:DNA catabolic process"/>
    <property type="evidence" value="ECO:0007669"/>
    <property type="project" value="InterPro"/>
</dbReference>
<dbReference type="AlphaFoldDB" id="A0A1M6TU85"/>
<keyword evidence="5" id="KW-0255">Endonuclease</keyword>
<dbReference type="GO" id="GO:0004527">
    <property type="term" value="F:exonuclease activity"/>
    <property type="evidence" value="ECO:0007669"/>
    <property type="project" value="UniProtKB-KW"/>
</dbReference>
<dbReference type="SMART" id="SM00476">
    <property type="entry name" value="DNaseIc"/>
    <property type="match status" value="1"/>
</dbReference>
<dbReference type="Gene3D" id="3.60.10.10">
    <property type="entry name" value="Endonuclease/exonuclease/phosphatase"/>
    <property type="match status" value="1"/>
</dbReference>
<dbReference type="PANTHER" id="PTHR11371:SF31">
    <property type="entry name" value="EXTRACELLULAR NUCLEASE"/>
    <property type="match status" value="1"/>
</dbReference>
<dbReference type="GO" id="GO:0004519">
    <property type="term" value="F:endonuclease activity"/>
    <property type="evidence" value="ECO:0007669"/>
    <property type="project" value="UniProtKB-KW"/>
</dbReference>
<feature type="domain" description="Endonuclease/exonuclease/phosphatase" evidence="4">
    <location>
        <begin position="65"/>
        <end position="300"/>
    </location>
</feature>
<evidence type="ECO:0000313" key="5">
    <source>
        <dbReference type="EMBL" id="SHK60489.1"/>
    </source>
</evidence>
<dbReference type="InterPro" id="IPR005135">
    <property type="entry name" value="Endo/exonuclease/phosphatase"/>
</dbReference>
<protein>
    <submittedName>
        <fullName evidence="5">Metal-dependent hydrolase, endonuclease/exonuclease/phosphatase family</fullName>
    </submittedName>
</protein>
<dbReference type="CDD" id="cd10283">
    <property type="entry name" value="MnuA_DNase1-like"/>
    <property type="match status" value="1"/>
</dbReference>
<keyword evidence="3 5" id="KW-0378">Hydrolase</keyword>
<comment type="similarity">
    <text evidence="1">Belongs to the DNase I family.</text>
</comment>
<reference evidence="6" key="1">
    <citation type="submission" date="2016-11" db="EMBL/GenBank/DDBJ databases">
        <authorList>
            <person name="Varghese N."/>
            <person name="Submissions S."/>
        </authorList>
    </citation>
    <scope>NUCLEOTIDE SEQUENCE [LARGE SCALE GENOMIC DNA]</scope>
    <source>
        <strain evidence="6">DSM 16478</strain>
    </source>
</reference>
<dbReference type="InterPro" id="IPR016202">
    <property type="entry name" value="DNase_I"/>
</dbReference>
<keyword evidence="6" id="KW-1185">Reference proteome</keyword>
<dbReference type="GO" id="GO:0004536">
    <property type="term" value="F:DNA nuclease activity"/>
    <property type="evidence" value="ECO:0007669"/>
    <property type="project" value="InterPro"/>
</dbReference>
<name>A0A1M6TU85_9FLAO</name>
<dbReference type="STRING" id="228958.SAMN04488007_3367"/>
<gene>
    <name evidence="5" type="ORF">SAMN04488007_3367</name>
</gene>
<dbReference type="PANTHER" id="PTHR11371">
    <property type="entry name" value="DEOXYRIBONUCLEASE"/>
    <property type="match status" value="1"/>
</dbReference>
<sequence length="314" mass="36169">MVVFGLLEVKVFKPFIYLLRYPVIRQNLFVLISFLLKSTMFKKTIFLLLFLFHFSVSSQEQISLISWNIRDFGKTKNSEELDRMAEIVRDADIVAIQEVVTGYGGAQAVAKLADNLNRKGAKWDYVISNPTNSPKYVTERYAFIWKTKNIKIKNRGALISELDSLVDREPFFLDFYFKGRKLSVINFHSRPHDKNPEREILAITDYLKSDDFQHPIILAGDFNVDQKEEVFIGLRTQGYNATVIDAKTTLKQSCATTDGYLNYPIDNIFYSNKIVLKSGYVIDFVKACENISKARELSDHLPVLLNFSIKELTE</sequence>
<evidence type="ECO:0000256" key="3">
    <source>
        <dbReference type="ARBA" id="ARBA00022801"/>
    </source>
</evidence>
<dbReference type="Pfam" id="PF03372">
    <property type="entry name" value="Exo_endo_phos"/>
    <property type="match status" value="1"/>
</dbReference>
<evidence type="ECO:0000256" key="1">
    <source>
        <dbReference type="ARBA" id="ARBA00007359"/>
    </source>
</evidence>
<dbReference type="Proteomes" id="UP000184314">
    <property type="component" value="Unassembled WGS sequence"/>
</dbReference>
<dbReference type="EMBL" id="FQZX01000003">
    <property type="protein sequence ID" value="SHK60489.1"/>
    <property type="molecule type" value="Genomic_DNA"/>
</dbReference>
<evidence type="ECO:0000313" key="6">
    <source>
        <dbReference type="Proteomes" id="UP000184314"/>
    </source>
</evidence>
<organism evidence="5 6">
    <name type="scientific">Maribacter aquivivus</name>
    <dbReference type="NCBI Taxonomy" id="228958"/>
    <lineage>
        <taxon>Bacteria</taxon>
        <taxon>Pseudomonadati</taxon>
        <taxon>Bacteroidota</taxon>
        <taxon>Flavobacteriia</taxon>
        <taxon>Flavobacteriales</taxon>
        <taxon>Flavobacteriaceae</taxon>
        <taxon>Maribacter</taxon>
    </lineage>
</organism>
<evidence type="ECO:0000259" key="4">
    <source>
        <dbReference type="Pfam" id="PF03372"/>
    </source>
</evidence>
<dbReference type="SUPFAM" id="SSF56219">
    <property type="entry name" value="DNase I-like"/>
    <property type="match status" value="1"/>
</dbReference>